<keyword evidence="7" id="KW-1185">Reference proteome</keyword>
<evidence type="ECO:0000313" key="7">
    <source>
        <dbReference type="Proteomes" id="UP000036947"/>
    </source>
</evidence>
<protein>
    <submittedName>
        <fullName evidence="6">Tetracycline resistance protein from transposon</fullName>
    </submittedName>
</protein>
<keyword evidence="3" id="KW-0560">Oxidoreductase</keyword>
<evidence type="ECO:0000313" key="6">
    <source>
        <dbReference type="EMBL" id="KND92650.1"/>
    </source>
</evidence>
<accession>A0A0L0NFY2</accession>
<dbReference type="Proteomes" id="UP000036947">
    <property type="component" value="Unassembled WGS sequence"/>
</dbReference>
<dbReference type="PANTHER" id="PTHR46972">
    <property type="entry name" value="MONOOXYGENASE ASQM-RELATED"/>
    <property type="match status" value="1"/>
</dbReference>
<keyword evidence="4" id="KW-0503">Monooxygenase</keyword>
<reference evidence="6 7" key="1">
    <citation type="journal article" date="2015" name="BMC Genomics">
        <title>The genome of the truffle-parasite Tolypocladium ophioglossoides and the evolution of antifungal peptaibiotics.</title>
        <authorList>
            <person name="Quandt C.A."/>
            <person name="Bushley K.E."/>
            <person name="Spatafora J.W."/>
        </authorList>
    </citation>
    <scope>NUCLEOTIDE SEQUENCE [LARGE SCALE GENOMIC DNA]</scope>
    <source>
        <strain evidence="6 7">CBS 100239</strain>
    </source>
</reference>
<dbReference type="Pfam" id="PF01494">
    <property type="entry name" value="FAD_binding_3"/>
    <property type="match status" value="1"/>
</dbReference>
<dbReference type="OrthoDB" id="655030at2759"/>
<evidence type="ECO:0000256" key="3">
    <source>
        <dbReference type="ARBA" id="ARBA00023002"/>
    </source>
</evidence>
<dbReference type="PANTHER" id="PTHR46972:SF1">
    <property type="entry name" value="FAD DEPENDENT OXIDOREDUCTASE DOMAIN-CONTAINING PROTEIN"/>
    <property type="match status" value="1"/>
</dbReference>
<dbReference type="GO" id="GO:0004497">
    <property type="term" value="F:monooxygenase activity"/>
    <property type="evidence" value="ECO:0007669"/>
    <property type="project" value="UniProtKB-KW"/>
</dbReference>
<dbReference type="GO" id="GO:0071949">
    <property type="term" value="F:FAD binding"/>
    <property type="evidence" value="ECO:0007669"/>
    <property type="project" value="InterPro"/>
</dbReference>
<proteinExistence type="predicted"/>
<evidence type="ECO:0000259" key="5">
    <source>
        <dbReference type="Pfam" id="PF01494"/>
    </source>
</evidence>
<dbReference type="SUPFAM" id="SSF51905">
    <property type="entry name" value="FAD/NAD(P)-binding domain"/>
    <property type="match status" value="1"/>
</dbReference>
<keyword evidence="1" id="KW-0285">Flavoprotein</keyword>
<comment type="caution">
    <text evidence="6">The sequence shown here is derived from an EMBL/GenBank/DDBJ whole genome shotgun (WGS) entry which is preliminary data.</text>
</comment>
<dbReference type="EMBL" id="LFRF01000005">
    <property type="protein sequence ID" value="KND92650.1"/>
    <property type="molecule type" value="Genomic_DNA"/>
</dbReference>
<evidence type="ECO:0000256" key="2">
    <source>
        <dbReference type="ARBA" id="ARBA00022827"/>
    </source>
</evidence>
<evidence type="ECO:0000256" key="1">
    <source>
        <dbReference type="ARBA" id="ARBA00022630"/>
    </source>
</evidence>
<name>A0A0L0NFY2_TOLOC</name>
<dbReference type="Gene3D" id="3.50.50.60">
    <property type="entry name" value="FAD/NAD(P)-binding domain"/>
    <property type="match status" value="1"/>
</dbReference>
<organism evidence="6 7">
    <name type="scientific">Tolypocladium ophioglossoides (strain CBS 100239)</name>
    <name type="common">Snaketongue truffleclub</name>
    <name type="synonym">Elaphocordyceps ophioglossoides</name>
    <dbReference type="NCBI Taxonomy" id="1163406"/>
    <lineage>
        <taxon>Eukaryota</taxon>
        <taxon>Fungi</taxon>
        <taxon>Dikarya</taxon>
        <taxon>Ascomycota</taxon>
        <taxon>Pezizomycotina</taxon>
        <taxon>Sordariomycetes</taxon>
        <taxon>Hypocreomycetidae</taxon>
        <taxon>Hypocreales</taxon>
        <taxon>Ophiocordycipitaceae</taxon>
        <taxon>Tolypocladium</taxon>
    </lineage>
</organism>
<evidence type="ECO:0000256" key="4">
    <source>
        <dbReference type="ARBA" id="ARBA00023033"/>
    </source>
</evidence>
<gene>
    <name evidence="6" type="ORF">TOPH_02693</name>
</gene>
<dbReference type="AlphaFoldDB" id="A0A0L0NFY2"/>
<dbReference type="InterPro" id="IPR036188">
    <property type="entry name" value="FAD/NAD-bd_sf"/>
</dbReference>
<feature type="domain" description="FAD-binding" evidence="5">
    <location>
        <begin position="26"/>
        <end position="377"/>
    </location>
</feature>
<dbReference type="PRINTS" id="PR00420">
    <property type="entry name" value="RNGMNOXGNASE"/>
</dbReference>
<dbReference type="InterPro" id="IPR002938">
    <property type="entry name" value="FAD-bd"/>
</dbReference>
<dbReference type="STRING" id="1163406.A0A0L0NFY2"/>
<keyword evidence="2" id="KW-0274">FAD</keyword>
<sequence>MQLVSLSQNKPTDCATCSIVDMGVLRVAVIGAGPAGCMLARLLHLGGLDVTVFEGESSSNYRRQGGTLDLHTKTGMAAMKEAGLFDEFQKHARYDGQYVAIVDKDLKYLLERGADDRTFGERPEIDRERLREVLIDSLPNGMIHWGHRLQRVEGRTLVFESTKVSGFDLIVGADGAWSKVRQAIAPDLRPVYLGVALYELSIPDAEINAPDMYKTVNRGNIFAGNEGQRLSFQQMGDGSINIYAAYVQKDADWMDPEKCGYDAKNLDETKKALEKEFKDWCPQLREALNRTQGPCNPRSLHILPIGAKWEHKPGFTIIGDAAHLMTPYAGEGVNQALEDAMILARTIIEATKNGKDLDEQIQQFEEGMRARVEQVQQLAYDLCQDWMFTPGAPRAVMPMALSRHIKARAPFLLQPFMIAGVYSYFYVKNLWN</sequence>